<dbReference type="EMBL" id="KK107372">
    <property type="protein sequence ID" value="EZA51726.1"/>
    <property type="molecule type" value="Genomic_DNA"/>
</dbReference>
<dbReference type="Proteomes" id="UP000053097">
    <property type="component" value="Unassembled WGS sequence"/>
</dbReference>
<dbReference type="InterPro" id="IPR036873">
    <property type="entry name" value="Rhodanese-like_dom_sf"/>
</dbReference>
<dbReference type="GO" id="GO:0016579">
    <property type="term" value="P:protein deubiquitination"/>
    <property type="evidence" value="ECO:0007669"/>
    <property type="project" value="UniProtKB-ARBA"/>
</dbReference>
<organism evidence="3 4">
    <name type="scientific">Ooceraea biroi</name>
    <name type="common">Clonal raider ant</name>
    <name type="synonym">Cerapachys biroi</name>
    <dbReference type="NCBI Taxonomy" id="2015173"/>
    <lineage>
        <taxon>Eukaryota</taxon>
        <taxon>Metazoa</taxon>
        <taxon>Ecdysozoa</taxon>
        <taxon>Arthropoda</taxon>
        <taxon>Hexapoda</taxon>
        <taxon>Insecta</taxon>
        <taxon>Pterygota</taxon>
        <taxon>Neoptera</taxon>
        <taxon>Endopterygota</taxon>
        <taxon>Hymenoptera</taxon>
        <taxon>Apocrita</taxon>
        <taxon>Aculeata</taxon>
        <taxon>Formicoidea</taxon>
        <taxon>Formicidae</taxon>
        <taxon>Dorylinae</taxon>
        <taxon>Ooceraea</taxon>
    </lineage>
</organism>
<feature type="region of interest" description="Disordered" evidence="1">
    <location>
        <begin position="332"/>
        <end position="372"/>
    </location>
</feature>
<sequence length="372" mass="41913">YVREVRFDVAVSSGAPNEERVAVLEVRRCSSFAAGRVIIRRRKPDTYDPRRYFKSRDRSRSRREPANITSAFRSTSQHIAPNTSPVSLDAPILRRGSRLRERATMPNGANLGYTCVNDLVKQARVNCVGKKPRSMYQRLSTMRQKSEMVKKNGNDKTAYILLKRWLDTINEVKTILADLRQKSEIRYEHSSRKHNDAVEKMEVDTDGVDTAKTYAPSSDVSLKLPETPTDDPLYGDSDNFISCNQLYSLSQTNNSRYLIIDVRQKAHYDGSKITFDKCINIPQSEIKPGMNAITYFGKLETSVVQGGSVIVGVYVEAKEKIGRREVMASRRAAGTIGKGRLGKSGSSGDEKQKRLKWSSEDTKEEDKDKGKG</sequence>
<name>A0A026W7V7_OOCBI</name>
<evidence type="ECO:0000256" key="1">
    <source>
        <dbReference type="SAM" id="MobiDB-lite"/>
    </source>
</evidence>
<feature type="compositionally biased region" description="Basic and acidic residues" evidence="1">
    <location>
        <begin position="48"/>
        <end position="65"/>
    </location>
</feature>
<feature type="region of interest" description="Disordered" evidence="1">
    <location>
        <begin position="48"/>
        <end position="67"/>
    </location>
</feature>
<dbReference type="STRING" id="2015173.A0A026W7V7"/>
<feature type="domain" description="USP8 dimerisation" evidence="2">
    <location>
        <begin position="117"/>
        <end position="175"/>
    </location>
</feature>
<gene>
    <name evidence="3" type="ORF">X777_09482</name>
</gene>
<feature type="non-terminal residue" evidence="3">
    <location>
        <position position="1"/>
    </location>
</feature>
<feature type="non-terminal residue" evidence="3">
    <location>
        <position position="372"/>
    </location>
</feature>
<accession>A0A026W7V7</accession>
<keyword evidence="4" id="KW-1185">Reference proteome</keyword>
<dbReference type="AlphaFoldDB" id="A0A026W7V7"/>
<dbReference type="OrthoDB" id="292964at2759"/>
<reference evidence="3 4" key="1">
    <citation type="journal article" date="2014" name="Curr. Biol.">
        <title>The genome of the clonal raider ant Cerapachys biroi.</title>
        <authorList>
            <person name="Oxley P.R."/>
            <person name="Ji L."/>
            <person name="Fetter-Pruneda I."/>
            <person name="McKenzie S.K."/>
            <person name="Li C."/>
            <person name="Hu H."/>
            <person name="Zhang G."/>
            <person name="Kronauer D.J."/>
        </authorList>
    </citation>
    <scope>NUCLEOTIDE SEQUENCE [LARGE SCALE GENOMIC DNA]</scope>
</reference>
<feature type="compositionally biased region" description="Basic and acidic residues" evidence="1">
    <location>
        <begin position="348"/>
        <end position="372"/>
    </location>
</feature>
<evidence type="ECO:0000259" key="2">
    <source>
        <dbReference type="Pfam" id="PF08969"/>
    </source>
</evidence>
<proteinExistence type="predicted"/>
<dbReference type="Gene3D" id="1.20.58.80">
    <property type="entry name" value="Phosphotransferase system, lactose/cellobiose-type IIA subunit"/>
    <property type="match status" value="1"/>
</dbReference>
<evidence type="ECO:0000313" key="3">
    <source>
        <dbReference type="EMBL" id="EZA51726.1"/>
    </source>
</evidence>
<dbReference type="Pfam" id="PF08969">
    <property type="entry name" value="USP8_dimer"/>
    <property type="match status" value="1"/>
</dbReference>
<evidence type="ECO:0000313" key="4">
    <source>
        <dbReference type="Proteomes" id="UP000053097"/>
    </source>
</evidence>
<dbReference type="InterPro" id="IPR015063">
    <property type="entry name" value="USP8_dimer"/>
</dbReference>
<dbReference type="SUPFAM" id="SSF52821">
    <property type="entry name" value="Rhodanese/Cell cycle control phosphatase"/>
    <property type="match status" value="1"/>
</dbReference>
<protein>
    <recommendedName>
        <fullName evidence="2">USP8 dimerisation domain-containing protein</fullName>
    </recommendedName>
</protein>
<dbReference type="Gene3D" id="3.40.250.10">
    <property type="entry name" value="Rhodanese-like domain"/>
    <property type="match status" value="1"/>
</dbReference>